<reference evidence="1 2" key="1">
    <citation type="submission" date="2019-03" db="EMBL/GenBank/DDBJ databases">
        <title>Single cell metagenomics reveals metabolic interactions within the superorganism composed of flagellate Streblomastix strix and complex community of Bacteroidetes bacteria on its surface.</title>
        <authorList>
            <person name="Treitli S.C."/>
            <person name="Kolisko M."/>
            <person name="Husnik F."/>
            <person name="Keeling P."/>
            <person name="Hampl V."/>
        </authorList>
    </citation>
    <scope>NUCLEOTIDE SEQUENCE [LARGE SCALE GENOMIC DNA]</scope>
    <source>
        <strain evidence="1">ST1C</strain>
    </source>
</reference>
<dbReference type="SUPFAM" id="SSF51126">
    <property type="entry name" value="Pectin lyase-like"/>
    <property type="match status" value="1"/>
</dbReference>
<dbReference type="EMBL" id="SNRW01005461">
    <property type="protein sequence ID" value="KAA6385024.1"/>
    <property type="molecule type" value="Genomic_DNA"/>
</dbReference>
<organism evidence="1 2">
    <name type="scientific">Streblomastix strix</name>
    <dbReference type="NCBI Taxonomy" id="222440"/>
    <lineage>
        <taxon>Eukaryota</taxon>
        <taxon>Metamonada</taxon>
        <taxon>Preaxostyla</taxon>
        <taxon>Oxymonadida</taxon>
        <taxon>Streblomastigidae</taxon>
        <taxon>Streblomastix</taxon>
    </lineage>
</organism>
<comment type="caution">
    <text evidence="1">The sequence shown here is derived from an EMBL/GenBank/DDBJ whole genome shotgun (WGS) entry which is preliminary data.</text>
</comment>
<proteinExistence type="predicted"/>
<dbReference type="AlphaFoldDB" id="A0A5J4VR49"/>
<sequence>MQIILLLFVSVALCEVFAPLTNIASPAQGVKSTNDACSWKVSRSQTGDDIKNSVSQVIAAICESEEGFDITLLDSPYREDFSIIRTIPFVIRGTTTEDMQTTWMPEEAGHQCTINLLSGHMTLQNIDFPFVLFDDVIAPTNELINVYGGSSSRHLSLTLNHCNFNGLGLKTESYNIQMISIGASSTIIIDDCTFSDIFSRNVVISASSFDSISIKNSRFTDIKSDGSLSGAILIQAGNDDNYDIEITGNTFTNIVGNRIGTVGVLLYSDEDEGFLKFNRNTIKQCSGNFTGGFYVQYGSFSTIELNSNTFIGNDFTGEVEGKAADGYILKNGQSGITDAVSYFKGLFAGSTSDKINSIYYEFRGGSSGYFTPDLPLPCQPTQTAAECACIDGDTRDVCKTADVPISIIDCTKTPDNDACIGECKDNTKKTEAECACIVGDKREICKGKSAVGSLRVTLSLIVAAVVLPAIALY</sequence>
<accession>A0A5J4VR49</accession>
<evidence type="ECO:0000313" key="1">
    <source>
        <dbReference type="EMBL" id="KAA6385024.1"/>
    </source>
</evidence>
<protein>
    <recommendedName>
        <fullName evidence="3">Right handed beta helix domain-containing protein</fullName>
    </recommendedName>
</protein>
<evidence type="ECO:0000313" key="2">
    <source>
        <dbReference type="Proteomes" id="UP000324800"/>
    </source>
</evidence>
<evidence type="ECO:0008006" key="3">
    <source>
        <dbReference type="Google" id="ProtNLM"/>
    </source>
</evidence>
<name>A0A5J4VR49_9EUKA</name>
<dbReference type="InterPro" id="IPR011050">
    <property type="entry name" value="Pectin_lyase_fold/virulence"/>
</dbReference>
<gene>
    <name evidence="1" type="ORF">EZS28_019449</name>
</gene>
<dbReference type="Proteomes" id="UP000324800">
    <property type="component" value="Unassembled WGS sequence"/>
</dbReference>